<protein>
    <submittedName>
        <fullName evidence="2">Uncharacterized protein</fullName>
    </submittedName>
</protein>
<evidence type="ECO:0000313" key="1">
    <source>
        <dbReference type="EMBL" id="KAF3889314.1"/>
    </source>
</evidence>
<dbReference type="EMBL" id="JHEG04000001">
    <property type="protein sequence ID" value="KAF3889314.1"/>
    <property type="molecule type" value="Genomic_DNA"/>
</dbReference>
<evidence type="ECO:0000313" key="3">
    <source>
        <dbReference type="Proteomes" id="UP000029738"/>
    </source>
</evidence>
<evidence type="ECO:0000313" key="2">
    <source>
        <dbReference type="EMBL" id="KIE07246.1"/>
    </source>
</evidence>
<reference evidence="2" key="1">
    <citation type="journal article" date="2015" name="Genome Announc.">
        <title>Draft Genome Sequence of Tolypothrix boutellei Strain VB521301.</title>
        <authorList>
            <person name="Chandrababunaidu M.M."/>
            <person name="Singh D."/>
            <person name="Sen D."/>
            <person name="Bhan S."/>
            <person name="Das S."/>
            <person name="Gupta A."/>
            <person name="Adhikary S.P."/>
            <person name="Tripathy S."/>
        </authorList>
    </citation>
    <scope>NUCLEOTIDE SEQUENCE</scope>
    <source>
        <strain evidence="2">VB521301</strain>
    </source>
</reference>
<name>A0A0C1N460_9CYAN</name>
<dbReference type="AlphaFoldDB" id="A0A0C1N460"/>
<dbReference type="STRING" id="1479485.DA73_0239595"/>
<accession>A0A0C1N460</accession>
<keyword evidence="3" id="KW-1185">Reference proteome</keyword>
<dbReference type="EMBL" id="JHEG02000059">
    <property type="protein sequence ID" value="KIE07246.1"/>
    <property type="molecule type" value="Genomic_DNA"/>
</dbReference>
<dbReference type="Proteomes" id="UP000029738">
    <property type="component" value="Unassembled WGS sequence"/>
</dbReference>
<dbReference type="OrthoDB" id="463858at2"/>
<comment type="caution">
    <text evidence="2">The sequence shown here is derived from an EMBL/GenBank/DDBJ whole genome shotgun (WGS) entry which is preliminary data.</text>
</comment>
<proteinExistence type="predicted"/>
<dbReference type="RefSeq" id="WP_038081725.1">
    <property type="nucleotide sequence ID" value="NZ_JHEG04000001.1"/>
</dbReference>
<organism evidence="2">
    <name type="scientific">Tolypothrix bouteillei VB521301</name>
    <dbReference type="NCBI Taxonomy" id="1479485"/>
    <lineage>
        <taxon>Bacteria</taxon>
        <taxon>Bacillati</taxon>
        <taxon>Cyanobacteriota</taxon>
        <taxon>Cyanophyceae</taxon>
        <taxon>Nostocales</taxon>
        <taxon>Tolypothrichaceae</taxon>
        <taxon>Tolypothrix</taxon>
    </lineage>
</organism>
<gene>
    <name evidence="2" type="ORF">DA73_0239595</name>
    <name evidence="1" type="ORF">DA73_0400030410</name>
</gene>
<reference evidence="1" key="2">
    <citation type="submission" date="2019-11" db="EMBL/GenBank/DDBJ databases">
        <title>Improved Assembly of Tolypothrix boutellei genome.</title>
        <authorList>
            <person name="Sarangi A.N."/>
            <person name="Mukherjee M."/>
            <person name="Ghosh S."/>
            <person name="Singh D."/>
            <person name="Das A."/>
            <person name="Kant S."/>
            <person name="Prusty A."/>
            <person name="Tripathy S."/>
        </authorList>
    </citation>
    <scope>NUCLEOTIDE SEQUENCE</scope>
    <source>
        <strain evidence="1">VB521301</strain>
    </source>
</reference>
<sequence length="77" mass="8402">MLSEIRQKAIVKPGGIVEISSSELPSGAIVEVIVLLESDSEKPEKSLTSFIGLAKGNFATPQEVDLFIRNERDAWES</sequence>